<dbReference type="EMBL" id="BAAALR010000180">
    <property type="protein sequence ID" value="GAA1733775.1"/>
    <property type="molecule type" value="Genomic_DNA"/>
</dbReference>
<reference evidence="1 2" key="1">
    <citation type="journal article" date="2019" name="Int. J. Syst. Evol. Microbiol.">
        <title>The Global Catalogue of Microorganisms (GCM) 10K type strain sequencing project: providing services to taxonomists for standard genome sequencing and annotation.</title>
        <authorList>
            <consortium name="The Broad Institute Genomics Platform"/>
            <consortium name="The Broad Institute Genome Sequencing Center for Infectious Disease"/>
            <person name="Wu L."/>
            <person name="Ma J."/>
        </authorList>
    </citation>
    <scope>NUCLEOTIDE SEQUENCE [LARGE SCALE GENOMIC DNA]</scope>
    <source>
        <strain evidence="1 2">JCM 13244</strain>
    </source>
</reference>
<evidence type="ECO:0000313" key="2">
    <source>
        <dbReference type="Proteomes" id="UP001499947"/>
    </source>
</evidence>
<comment type="caution">
    <text evidence="1">The sequence shown here is derived from an EMBL/GenBank/DDBJ whole genome shotgun (WGS) entry which is preliminary data.</text>
</comment>
<keyword evidence="2" id="KW-1185">Reference proteome</keyword>
<name>A0ABN2JQX0_9ACTN</name>
<gene>
    <name evidence="1" type="ORF">GCM10009680_87540</name>
</gene>
<accession>A0ABN2JQX0</accession>
<organism evidence="1 2">
    <name type="scientific">Streptomyces yatensis</name>
    <dbReference type="NCBI Taxonomy" id="155177"/>
    <lineage>
        <taxon>Bacteria</taxon>
        <taxon>Bacillati</taxon>
        <taxon>Actinomycetota</taxon>
        <taxon>Actinomycetes</taxon>
        <taxon>Kitasatosporales</taxon>
        <taxon>Streptomycetaceae</taxon>
        <taxon>Streptomyces</taxon>
        <taxon>Streptomyces violaceusniger group</taxon>
    </lineage>
</organism>
<protein>
    <submittedName>
        <fullName evidence="1">Uncharacterized protein</fullName>
    </submittedName>
</protein>
<evidence type="ECO:0000313" key="1">
    <source>
        <dbReference type="EMBL" id="GAA1733775.1"/>
    </source>
</evidence>
<dbReference type="Proteomes" id="UP001499947">
    <property type="component" value="Unassembled WGS sequence"/>
</dbReference>
<proteinExistence type="predicted"/>
<sequence>MLVAWQVTLRLRAALLVVILLWMTTTGSGLSSAWALPLGALAAAPGYSSVRYLRIHLL</sequence>